<sequence length="967" mass="111526">MAEQIPYAVAASLINRLGSATLLEFGRIYGVMDEFEKLKNTVESIKAVLLDAEEKQEAQNHAVQNWIRRLKDVLHPADDLLDEFVIEDMKHKMDVVHQNKITKVIHFLSPNRTAFRRKMAYEIEKIQKQFDDAVKDMSVLNLNPNVVVVDKKNNVWRETCSYVLESDIIGREDDKKKIISLLSPNEIQNVSLVAIVGIGGIGKTTLAQLVYNDGEVQNMFENSMWVCVSDIFELKAIMTKTLESLTKNKIDDTLSLDNLQNMFRDSLNGKKYLLVLDDIWNESFEKWTQLKTFLMCGAQGSKILVTTRSKTVAQTMGISDPYVLNGLTPEESWGLLKKITFRDDTIRVNRNIESMGKKIAEKCRGVPLAIRSLGGILHGKSEEREWINVLQGDFWKLCEDKDNILPVLKLSYQNLSPQQKQCFAYCALYPKDSVIEKDELIQMWMAQGYLECSVEEQCMEDVGNQFVNIFLMKSFFQDAKVIQDGDINYFKMHDLMHDLATQIAGIDCCYLDSKTKRCLGRPIHVSVEFGAFCLLKSLDPNRLRTLILFSSNEKKKLDEEELTIISTFKYLRVLKLVHSSLSKLSSSINKLKHLRHLNLLTCYGLENLPKSMSNLVCLQTIKLLLDEKVVLSTKDVSKLINLRHLMIYDWTFRDKAAPGFGKLSIQQHKGLIFSNWLSSLTNIIEISLDRCGDFRYLPPLERLPFLKSLELNCLHELEYIYYEEPMLHKSFFPSLESLIFWQCHELRGWRRMREDFNDIKSSHHLMFPEFSCLSKLSIDGCQRLTCMPSFPNIKRLSLNDCSVEILEETLNIAVSRYSIGFPPLSMLKFFKINETIMDVTNVPQDWLRNLTSLENLKIDHLSSQQFQVIEMWFKVDLICLPSLKKITFHNCFHLKALPDWICNDLPSLQHIKMINCRDLVSLPEGMPRLTNLRTLEIIECPLLVGECRTETSATWSKIAHIPNINMK</sequence>
<reference evidence="1" key="1">
    <citation type="submission" date="2023-10" db="EMBL/GenBank/DDBJ databases">
        <authorList>
            <person name="Rodriguez Cubillos JULIANA M."/>
            <person name="De Vega J."/>
        </authorList>
    </citation>
    <scope>NUCLEOTIDE SEQUENCE</scope>
</reference>
<accession>A0ACB0MEC5</accession>
<name>A0ACB0MEC5_TRIPR</name>
<dbReference type="EMBL" id="CASHSV030000823">
    <property type="protein sequence ID" value="CAJ2678819.1"/>
    <property type="molecule type" value="Genomic_DNA"/>
</dbReference>
<evidence type="ECO:0000313" key="1">
    <source>
        <dbReference type="EMBL" id="CAJ2678819.1"/>
    </source>
</evidence>
<protein>
    <submittedName>
        <fullName evidence="1">Uncharacterized protein</fullName>
    </submittedName>
</protein>
<keyword evidence="2" id="KW-1185">Reference proteome</keyword>
<gene>
    <name evidence="1" type="ORF">MILVUS5_LOCUS41044</name>
</gene>
<comment type="caution">
    <text evidence="1">The sequence shown here is derived from an EMBL/GenBank/DDBJ whole genome shotgun (WGS) entry which is preliminary data.</text>
</comment>
<dbReference type="Proteomes" id="UP001177021">
    <property type="component" value="Unassembled WGS sequence"/>
</dbReference>
<organism evidence="1 2">
    <name type="scientific">Trifolium pratense</name>
    <name type="common">Red clover</name>
    <dbReference type="NCBI Taxonomy" id="57577"/>
    <lineage>
        <taxon>Eukaryota</taxon>
        <taxon>Viridiplantae</taxon>
        <taxon>Streptophyta</taxon>
        <taxon>Embryophyta</taxon>
        <taxon>Tracheophyta</taxon>
        <taxon>Spermatophyta</taxon>
        <taxon>Magnoliopsida</taxon>
        <taxon>eudicotyledons</taxon>
        <taxon>Gunneridae</taxon>
        <taxon>Pentapetalae</taxon>
        <taxon>rosids</taxon>
        <taxon>fabids</taxon>
        <taxon>Fabales</taxon>
        <taxon>Fabaceae</taxon>
        <taxon>Papilionoideae</taxon>
        <taxon>50 kb inversion clade</taxon>
        <taxon>NPAAA clade</taxon>
        <taxon>Hologalegina</taxon>
        <taxon>IRL clade</taxon>
        <taxon>Trifolieae</taxon>
        <taxon>Trifolium</taxon>
    </lineage>
</organism>
<proteinExistence type="predicted"/>
<evidence type="ECO:0000313" key="2">
    <source>
        <dbReference type="Proteomes" id="UP001177021"/>
    </source>
</evidence>